<protein>
    <submittedName>
        <fullName evidence="2">Uncharacterized protein</fullName>
    </submittedName>
</protein>
<comment type="caution">
    <text evidence="2">The sequence shown here is derived from an EMBL/GenBank/DDBJ whole genome shotgun (WGS) entry which is preliminary data.</text>
</comment>
<evidence type="ECO:0000313" key="2">
    <source>
        <dbReference type="EMBL" id="KAJ8429784.1"/>
    </source>
</evidence>
<gene>
    <name evidence="2" type="ORF">Cgig2_003740</name>
</gene>
<reference evidence="2" key="1">
    <citation type="submission" date="2022-04" db="EMBL/GenBank/DDBJ databases">
        <title>Carnegiea gigantea Genome sequencing and assembly v2.</title>
        <authorList>
            <person name="Copetti D."/>
            <person name="Sanderson M.J."/>
            <person name="Burquez A."/>
            <person name="Wojciechowski M.F."/>
        </authorList>
    </citation>
    <scope>NUCLEOTIDE SEQUENCE</scope>
    <source>
        <strain evidence="2">SGP5-SGP5p</strain>
        <tissue evidence="2">Aerial part</tissue>
    </source>
</reference>
<feature type="region of interest" description="Disordered" evidence="1">
    <location>
        <begin position="78"/>
        <end position="102"/>
    </location>
</feature>
<organism evidence="2 3">
    <name type="scientific">Carnegiea gigantea</name>
    <dbReference type="NCBI Taxonomy" id="171969"/>
    <lineage>
        <taxon>Eukaryota</taxon>
        <taxon>Viridiplantae</taxon>
        <taxon>Streptophyta</taxon>
        <taxon>Embryophyta</taxon>
        <taxon>Tracheophyta</taxon>
        <taxon>Spermatophyta</taxon>
        <taxon>Magnoliopsida</taxon>
        <taxon>eudicotyledons</taxon>
        <taxon>Gunneridae</taxon>
        <taxon>Pentapetalae</taxon>
        <taxon>Caryophyllales</taxon>
        <taxon>Cactineae</taxon>
        <taxon>Cactaceae</taxon>
        <taxon>Cactoideae</taxon>
        <taxon>Echinocereeae</taxon>
        <taxon>Carnegiea</taxon>
    </lineage>
</organism>
<evidence type="ECO:0000256" key="1">
    <source>
        <dbReference type="SAM" id="MobiDB-lite"/>
    </source>
</evidence>
<evidence type="ECO:0000313" key="3">
    <source>
        <dbReference type="Proteomes" id="UP001153076"/>
    </source>
</evidence>
<dbReference type="AlphaFoldDB" id="A0A9Q1JRN4"/>
<name>A0A9Q1JRN4_9CARY</name>
<keyword evidence="3" id="KW-1185">Reference proteome</keyword>
<sequence length="185" mass="20583">MAKLETFFWGKVITSDPLEFPAAPLAINLPLVWDGFSSPQLTSVRKPRLGDRIEPNNREITNELAKVESVNCQVGTSNKDLKESKHDGNCLRDSSGVESKSGCKEGINTPCQKLDMALGDESIITTISEDPCGEANIVTMPITGEDNDYDDLQSPRRKRKANELWWEDTQLTHLQETTCSQCRAL</sequence>
<proteinExistence type="predicted"/>
<feature type="compositionally biased region" description="Basic and acidic residues" evidence="1">
    <location>
        <begin position="79"/>
        <end position="90"/>
    </location>
</feature>
<dbReference type="Proteomes" id="UP001153076">
    <property type="component" value="Unassembled WGS sequence"/>
</dbReference>
<accession>A0A9Q1JRN4</accession>
<dbReference type="EMBL" id="JAKOGI010000859">
    <property type="protein sequence ID" value="KAJ8429784.1"/>
    <property type="molecule type" value="Genomic_DNA"/>
</dbReference>